<evidence type="ECO:0000256" key="1">
    <source>
        <dbReference type="ARBA" id="ARBA00022737"/>
    </source>
</evidence>
<dbReference type="Pfam" id="PF23598">
    <property type="entry name" value="LRR_14"/>
    <property type="match status" value="1"/>
</dbReference>
<dbReference type="Gene3D" id="3.80.10.10">
    <property type="entry name" value="Ribonuclease Inhibitor"/>
    <property type="match status" value="1"/>
</dbReference>
<feature type="domain" description="Disease resistance R13L4/SHOC-2-like LRR" evidence="2">
    <location>
        <begin position="14"/>
        <end position="218"/>
    </location>
</feature>
<organism evidence="3 4">
    <name type="scientific">Rhynchospora pubera</name>
    <dbReference type="NCBI Taxonomy" id="906938"/>
    <lineage>
        <taxon>Eukaryota</taxon>
        <taxon>Viridiplantae</taxon>
        <taxon>Streptophyta</taxon>
        <taxon>Embryophyta</taxon>
        <taxon>Tracheophyta</taxon>
        <taxon>Spermatophyta</taxon>
        <taxon>Magnoliopsida</taxon>
        <taxon>Liliopsida</taxon>
        <taxon>Poales</taxon>
        <taxon>Cyperaceae</taxon>
        <taxon>Cyperoideae</taxon>
        <taxon>Rhynchosporeae</taxon>
        <taxon>Rhynchospora</taxon>
    </lineage>
</organism>
<dbReference type="EMBL" id="JAMFTS010000001">
    <property type="protein sequence ID" value="KAJ4809852.1"/>
    <property type="molecule type" value="Genomic_DNA"/>
</dbReference>
<keyword evidence="4" id="KW-1185">Reference proteome</keyword>
<sequence>MRAFDLIAGVSVLTSICNLKDLQSLQRIEATRDLAENLKQLKLLKTLHLSKVQQCFMPELCASVAMLPYLTNLAISAINNDEVLNLNFLDPLPDLEMLHIRGRMEMKILPRVFDSFHKLRRLHLYWSGLKEDPLCHLAHMSNLVFLCLIKTYDGELLTFRKGYFPNIRDLILMDMAQLVAIEIEDGTMINLEYLQLTGLQGLKCVPEGLYFLGELQRVVLQDMPEAFVEKLRGEESRFIQHVPHVIYRD</sequence>
<proteinExistence type="predicted"/>
<protein>
    <submittedName>
        <fullName evidence="3">Disease resistance protein RPM1</fullName>
    </submittedName>
</protein>
<name>A0AAV8H512_9POAL</name>
<dbReference type="AlphaFoldDB" id="A0AAV8H512"/>
<comment type="caution">
    <text evidence="3">The sequence shown here is derived from an EMBL/GenBank/DDBJ whole genome shotgun (WGS) entry which is preliminary data.</text>
</comment>
<dbReference type="SUPFAM" id="SSF52058">
    <property type="entry name" value="L domain-like"/>
    <property type="match status" value="1"/>
</dbReference>
<dbReference type="Proteomes" id="UP001140206">
    <property type="component" value="Chromosome 1"/>
</dbReference>
<keyword evidence="1" id="KW-0677">Repeat</keyword>
<reference evidence="3" key="1">
    <citation type="submission" date="2022-08" db="EMBL/GenBank/DDBJ databases">
        <authorList>
            <person name="Marques A."/>
        </authorList>
    </citation>
    <scope>NUCLEOTIDE SEQUENCE</scope>
    <source>
        <strain evidence="3">RhyPub2mFocal</strain>
        <tissue evidence="3">Leaves</tissue>
    </source>
</reference>
<accession>A0AAV8H512</accession>
<evidence type="ECO:0000259" key="2">
    <source>
        <dbReference type="Pfam" id="PF23598"/>
    </source>
</evidence>
<dbReference type="InterPro" id="IPR032675">
    <property type="entry name" value="LRR_dom_sf"/>
</dbReference>
<evidence type="ECO:0000313" key="3">
    <source>
        <dbReference type="EMBL" id="KAJ4809852.1"/>
    </source>
</evidence>
<evidence type="ECO:0000313" key="4">
    <source>
        <dbReference type="Proteomes" id="UP001140206"/>
    </source>
</evidence>
<dbReference type="InterPro" id="IPR055414">
    <property type="entry name" value="LRR_R13L4/SHOC2-like"/>
</dbReference>
<gene>
    <name evidence="3" type="ORF">LUZ62_022418</name>
</gene>